<reference evidence="1" key="1">
    <citation type="submission" date="2015-10" db="EMBL/GenBank/DDBJ databases">
        <authorList>
            <person name="Gilbert D.G."/>
        </authorList>
    </citation>
    <scope>NUCLEOTIDE SEQUENCE</scope>
    <source>
        <strain evidence="1">Lp167-67</strain>
    </source>
</reference>
<evidence type="ECO:0000313" key="1">
    <source>
        <dbReference type="EMBL" id="CUR42863.1"/>
    </source>
</evidence>
<dbReference type="EMBL" id="LN887725">
    <property type="protein sequence ID" value="CUR42863.1"/>
    <property type="molecule type" value="Genomic_DNA"/>
</dbReference>
<accession>A0A0U5K1U4</accession>
<organism evidence="1">
    <name type="scientific">Limosilactobacillus reuteri</name>
    <name type="common">Lactobacillus reuteri</name>
    <dbReference type="NCBI Taxonomy" id="1598"/>
    <lineage>
        <taxon>Bacteria</taxon>
        <taxon>Bacillati</taxon>
        <taxon>Bacillota</taxon>
        <taxon>Bacilli</taxon>
        <taxon>Lactobacillales</taxon>
        <taxon>Lactobacillaceae</taxon>
        <taxon>Limosilactobacillus</taxon>
    </lineage>
</organism>
<gene>
    <name evidence="1" type="ORF">LRLP16767_LRLP167_00654</name>
</gene>
<protein>
    <submittedName>
        <fullName evidence="1">Uncharacterized protein</fullName>
    </submittedName>
</protein>
<dbReference type="AlphaFoldDB" id="A0A0U5K1U4"/>
<name>A0A0U5K1U4_LIMRT</name>
<sequence>MLLSQLHDMIKHNYEHGLYSQGYTSKSNDSNPSKIKDLKNLSDFQMGKHQAHEDYQISKKFRFYPKLPFVLLKVDYRMKLATQLVVNKKRHSA</sequence>
<proteinExistence type="predicted"/>